<reference evidence="2" key="1">
    <citation type="submission" date="2023-10" db="EMBL/GenBank/DDBJ databases">
        <authorList>
            <person name="Noh H."/>
        </authorList>
    </citation>
    <scope>NUCLEOTIDE SEQUENCE</scope>
    <source>
        <strain evidence="2">DUCC4014</strain>
    </source>
</reference>
<protein>
    <submittedName>
        <fullName evidence="2">Uncharacterized protein</fullName>
    </submittedName>
</protein>
<evidence type="ECO:0000313" key="2">
    <source>
        <dbReference type="EMBL" id="WOO79431.1"/>
    </source>
</evidence>
<name>A0AAF0Y7P0_9TREE</name>
<feature type="region of interest" description="Disordered" evidence="1">
    <location>
        <begin position="394"/>
        <end position="509"/>
    </location>
</feature>
<feature type="region of interest" description="Disordered" evidence="1">
    <location>
        <begin position="155"/>
        <end position="185"/>
    </location>
</feature>
<dbReference type="RefSeq" id="XP_062625463.1">
    <property type="nucleotide sequence ID" value="XM_062769479.1"/>
</dbReference>
<feature type="compositionally biased region" description="Pro residues" evidence="1">
    <location>
        <begin position="9"/>
        <end position="18"/>
    </location>
</feature>
<feature type="compositionally biased region" description="Basic residues" evidence="1">
    <location>
        <begin position="437"/>
        <end position="449"/>
    </location>
</feature>
<keyword evidence="3" id="KW-1185">Reference proteome</keyword>
<dbReference type="EMBL" id="CP086715">
    <property type="protein sequence ID" value="WOO79431.1"/>
    <property type="molecule type" value="Genomic_DNA"/>
</dbReference>
<dbReference type="GeneID" id="87806199"/>
<evidence type="ECO:0000256" key="1">
    <source>
        <dbReference type="SAM" id="MobiDB-lite"/>
    </source>
</evidence>
<dbReference type="Proteomes" id="UP000827549">
    <property type="component" value="Chromosome 2"/>
</dbReference>
<feature type="compositionally biased region" description="Acidic residues" evidence="1">
    <location>
        <begin position="476"/>
        <end position="503"/>
    </location>
</feature>
<evidence type="ECO:0000313" key="3">
    <source>
        <dbReference type="Proteomes" id="UP000827549"/>
    </source>
</evidence>
<proteinExistence type="predicted"/>
<organism evidence="2 3">
    <name type="scientific">Vanrija pseudolonga</name>
    <dbReference type="NCBI Taxonomy" id="143232"/>
    <lineage>
        <taxon>Eukaryota</taxon>
        <taxon>Fungi</taxon>
        <taxon>Dikarya</taxon>
        <taxon>Basidiomycota</taxon>
        <taxon>Agaricomycotina</taxon>
        <taxon>Tremellomycetes</taxon>
        <taxon>Trichosporonales</taxon>
        <taxon>Trichosporonaceae</taxon>
        <taxon>Vanrija</taxon>
    </lineage>
</organism>
<feature type="compositionally biased region" description="Low complexity" evidence="1">
    <location>
        <begin position="155"/>
        <end position="164"/>
    </location>
</feature>
<dbReference type="AlphaFoldDB" id="A0AAF0Y7P0"/>
<sequence length="630" mass="66654">MSAPQQWGAPPPVRPPRTPIVGRPSRTTDSSPSTDGPRTPPHTASAPPLRQGLIASNPGAYTRRLPDGVNAAPDDPLVLTVQDILRADSLGMKEFQFGSALDAFLSLPYRHRTGKVSVVGQLDLASVGVRDGPQLHDVALFTRVVRWLSEVRPSSSSSASSSSAPPSPLTVQLQQTARRRADDDNSGIRLPDFVFAATMSEAIPATFTVSATVELKSDVEQSIKGLLQCIFYVAQMHELTGAQLGLYQLRTRFVRLFALSPQLVAVEQLRGVDVAPDDAGDRQQCRLAADEFLDVLDATSNAQIATKLPWDLRAAPGSGESSIDWAAVSVLGAFSLAAWHQLLDLPAAAPFLRFSGSSEGQLAALASTDTLPLLEDERALTAAAFARTKLRKWRKGSRRKAGSGDGRSAPASGDSDRGGQGGAGPSTKGKRATQTSRRTHTTTAKRRRATQAGGRGSSAASANDDLLQRDDAGSAADDDDEGCDADDNGDDDTESDDESDESDAQGGHDESIHNVAAAADWSWPLPACYYSSRDEIDDDSTASDATLDPAQVYRAFRHSGLEVLMVGSSTMDDLIGGLSATTPATVGAASSKSALPLEQLNGESAPLEHNRTVSHGAQRFQGLHWGMPCA</sequence>
<feature type="compositionally biased region" description="Low complexity" evidence="1">
    <location>
        <begin position="19"/>
        <end position="37"/>
    </location>
</feature>
<gene>
    <name evidence="2" type="ORF">LOC62_02G002952</name>
</gene>
<accession>A0AAF0Y7P0</accession>
<feature type="region of interest" description="Disordered" evidence="1">
    <location>
        <begin position="1"/>
        <end position="74"/>
    </location>
</feature>